<accession>A0ABT3WF85</accession>
<dbReference type="EMBL" id="JANIDV010000001">
    <property type="protein sequence ID" value="MCX5615551.1"/>
    <property type="molecule type" value="Genomic_DNA"/>
</dbReference>
<proteinExistence type="predicted"/>
<comment type="caution">
    <text evidence="2">The sequence shown here is derived from an EMBL/GenBank/DDBJ whole genome shotgun (WGS) entry which is preliminary data.</text>
</comment>
<keyword evidence="3" id="KW-1185">Reference proteome</keyword>
<organism evidence="2 3">
    <name type="scientific">Bombella dulcis</name>
    <dbReference type="NCBI Taxonomy" id="2967339"/>
    <lineage>
        <taxon>Bacteria</taxon>
        <taxon>Pseudomonadati</taxon>
        <taxon>Pseudomonadota</taxon>
        <taxon>Alphaproteobacteria</taxon>
        <taxon>Acetobacterales</taxon>
        <taxon>Acetobacteraceae</taxon>
        <taxon>Bombella</taxon>
    </lineage>
</organism>
<reference evidence="2" key="1">
    <citation type="submission" date="2022-07" db="EMBL/GenBank/DDBJ databases">
        <title>Bombella genomes.</title>
        <authorList>
            <person name="Harer L."/>
            <person name="Styblova S."/>
            <person name="Ehrmann M."/>
        </authorList>
    </citation>
    <scope>NUCLEOTIDE SEQUENCE</scope>
    <source>
        <strain evidence="2">TMW 2.2559</strain>
    </source>
</reference>
<dbReference type="RefSeq" id="WP_266126556.1">
    <property type="nucleotide sequence ID" value="NZ_JANIDV010000001.1"/>
</dbReference>
<name>A0ABT3WF85_9PROT</name>
<gene>
    <name evidence="2" type="ORF">NQF87_00940</name>
</gene>
<evidence type="ECO:0000313" key="3">
    <source>
        <dbReference type="Proteomes" id="UP001165633"/>
    </source>
</evidence>
<sequence length="101" mass="11392">MGSPCRYGAGHGKGTKQNDPQRRMTIPFLSQGWAITLQAVTDEKTHGKPNAAHSIVKQNILLKFDDENAEQKHGNRSFIEEMDDGLRLNIYDEQSFFITSL</sequence>
<evidence type="ECO:0000256" key="1">
    <source>
        <dbReference type="SAM" id="MobiDB-lite"/>
    </source>
</evidence>
<dbReference type="Proteomes" id="UP001165633">
    <property type="component" value="Unassembled WGS sequence"/>
</dbReference>
<evidence type="ECO:0000313" key="2">
    <source>
        <dbReference type="EMBL" id="MCX5615551.1"/>
    </source>
</evidence>
<protein>
    <submittedName>
        <fullName evidence="2">Uncharacterized protein</fullName>
    </submittedName>
</protein>
<feature type="region of interest" description="Disordered" evidence="1">
    <location>
        <begin position="1"/>
        <end position="23"/>
    </location>
</feature>